<accession>A0AAD5VEK9</accession>
<evidence type="ECO:0000313" key="4">
    <source>
        <dbReference type="Proteomes" id="UP001212997"/>
    </source>
</evidence>
<feature type="chain" id="PRO_5042038480" description="Asl1-like glycosyl hydrolase catalytic domain-containing protein" evidence="1">
    <location>
        <begin position="22"/>
        <end position="252"/>
    </location>
</feature>
<dbReference type="Pfam" id="PF11790">
    <property type="entry name" value="Glyco_hydro_cc"/>
    <property type="match status" value="1"/>
</dbReference>
<dbReference type="SUPFAM" id="SSF51445">
    <property type="entry name" value="(Trans)glycosidases"/>
    <property type="match status" value="1"/>
</dbReference>
<dbReference type="PANTHER" id="PTHR34154:SF3">
    <property type="entry name" value="ALKALI-SENSITIVE LINKAGE PROTEIN 1"/>
    <property type="match status" value="1"/>
</dbReference>
<dbReference type="AlphaFoldDB" id="A0AAD5VEK9"/>
<dbReference type="GO" id="GO:0071966">
    <property type="term" value="P:fungal-type cell wall polysaccharide metabolic process"/>
    <property type="evidence" value="ECO:0007669"/>
    <property type="project" value="TreeGrafter"/>
</dbReference>
<proteinExistence type="predicted"/>
<dbReference type="EMBL" id="JANAWD010000046">
    <property type="protein sequence ID" value="KAJ3489376.1"/>
    <property type="molecule type" value="Genomic_DNA"/>
</dbReference>
<dbReference type="Proteomes" id="UP001212997">
    <property type="component" value="Unassembled WGS sequence"/>
</dbReference>
<evidence type="ECO:0000313" key="3">
    <source>
        <dbReference type="EMBL" id="KAJ3489376.1"/>
    </source>
</evidence>
<reference evidence="3" key="1">
    <citation type="submission" date="2022-07" db="EMBL/GenBank/DDBJ databases">
        <title>Genome Sequence of Physisporinus lineatus.</title>
        <authorList>
            <person name="Buettner E."/>
        </authorList>
    </citation>
    <scope>NUCLEOTIDE SEQUENCE</scope>
    <source>
        <strain evidence="3">VT162</strain>
    </source>
</reference>
<name>A0AAD5VEK9_9APHY</name>
<dbReference type="InterPro" id="IPR053183">
    <property type="entry name" value="ASL1"/>
</dbReference>
<keyword evidence="4" id="KW-1185">Reference proteome</keyword>
<dbReference type="InterPro" id="IPR024655">
    <property type="entry name" value="Asl1_glyco_hydro_catalytic"/>
</dbReference>
<dbReference type="PANTHER" id="PTHR34154">
    <property type="entry name" value="ALKALI-SENSITIVE LINKAGE PROTEIN 1"/>
    <property type="match status" value="1"/>
</dbReference>
<sequence>MSWKISLFAALTHALVAFATGKRGLGWPSDNFFDPDIFVSSQVTFLFNWGVENPPLNTEFPYWVTQWGSGGIEQLSNVVSTVNPPVLLTFNEPDNPGQANISPTEAANLWKQYIQPLAQPGRKLIAPAVTNGVAAGTGTSWLDEFFAACEGCHFDGVAGHWYGGWMDDFQEFIESLKKYNKPIYLTEFGFSWDADASVDSFTEFLPLAMDYLDNEDAVVAYAFFGAFHSGTAKDMITAQGTLTAVGELYVSS</sequence>
<feature type="domain" description="Asl1-like glycosyl hydrolase catalytic" evidence="2">
    <location>
        <begin position="37"/>
        <end position="249"/>
    </location>
</feature>
<keyword evidence="1" id="KW-0732">Signal</keyword>
<evidence type="ECO:0000259" key="2">
    <source>
        <dbReference type="Pfam" id="PF11790"/>
    </source>
</evidence>
<dbReference type="GO" id="GO:0009277">
    <property type="term" value="C:fungal-type cell wall"/>
    <property type="evidence" value="ECO:0007669"/>
    <property type="project" value="TreeGrafter"/>
</dbReference>
<feature type="signal peptide" evidence="1">
    <location>
        <begin position="1"/>
        <end position="21"/>
    </location>
</feature>
<dbReference type="Gene3D" id="3.20.20.80">
    <property type="entry name" value="Glycosidases"/>
    <property type="match status" value="1"/>
</dbReference>
<dbReference type="InterPro" id="IPR017853">
    <property type="entry name" value="GH"/>
</dbReference>
<gene>
    <name evidence="3" type="ORF">NLI96_g2169</name>
</gene>
<evidence type="ECO:0000256" key="1">
    <source>
        <dbReference type="SAM" id="SignalP"/>
    </source>
</evidence>
<organism evidence="3 4">
    <name type="scientific">Meripilus lineatus</name>
    <dbReference type="NCBI Taxonomy" id="2056292"/>
    <lineage>
        <taxon>Eukaryota</taxon>
        <taxon>Fungi</taxon>
        <taxon>Dikarya</taxon>
        <taxon>Basidiomycota</taxon>
        <taxon>Agaricomycotina</taxon>
        <taxon>Agaricomycetes</taxon>
        <taxon>Polyporales</taxon>
        <taxon>Meripilaceae</taxon>
        <taxon>Meripilus</taxon>
    </lineage>
</organism>
<protein>
    <recommendedName>
        <fullName evidence="2">Asl1-like glycosyl hydrolase catalytic domain-containing protein</fullName>
    </recommendedName>
</protein>
<comment type="caution">
    <text evidence="3">The sequence shown here is derived from an EMBL/GenBank/DDBJ whole genome shotgun (WGS) entry which is preliminary data.</text>
</comment>